<gene>
    <name evidence="2" type="ORF">H5410_053015</name>
</gene>
<feature type="region of interest" description="Disordered" evidence="1">
    <location>
        <begin position="1"/>
        <end position="23"/>
    </location>
</feature>
<evidence type="ECO:0000313" key="3">
    <source>
        <dbReference type="Proteomes" id="UP000824120"/>
    </source>
</evidence>
<protein>
    <submittedName>
        <fullName evidence="2">Uncharacterized protein</fullName>
    </submittedName>
</protein>
<name>A0A9J5X523_SOLCO</name>
<dbReference type="AlphaFoldDB" id="A0A9J5X523"/>
<comment type="caution">
    <text evidence="2">The sequence shown here is derived from an EMBL/GenBank/DDBJ whole genome shotgun (WGS) entry which is preliminary data.</text>
</comment>
<reference evidence="2 3" key="1">
    <citation type="submission" date="2020-09" db="EMBL/GenBank/DDBJ databases">
        <title>De no assembly of potato wild relative species, Solanum commersonii.</title>
        <authorList>
            <person name="Cho K."/>
        </authorList>
    </citation>
    <scope>NUCLEOTIDE SEQUENCE [LARGE SCALE GENOMIC DNA]</scope>
    <source>
        <strain evidence="2">LZ3.2</strain>
        <tissue evidence="2">Leaf</tissue>
    </source>
</reference>
<keyword evidence="3" id="KW-1185">Reference proteome</keyword>
<feature type="compositionally biased region" description="Polar residues" evidence="1">
    <location>
        <begin position="9"/>
        <end position="23"/>
    </location>
</feature>
<sequence>MEPVDPDGQNGSFSRSNKPQSSSSFLVIRNSNVILPKFSWTFVKTLAMEPVDSYGKNDLFSRSNDPQSR</sequence>
<dbReference type="EMBL" id="JACXVP010000010">
    <property type="protein sequence ID" value="KAG5582388.1"/>
    <property type="molecule type" value="Genomic_DNA"/>
</dbReference>
<accession>A0A9J5X523</accession>
<organism evidence="2 3">
    <name type="scientific">Solanum commersonii</name>
    <name type="common">Commerson's wild potato</name>
    <name type="synonym">Commerson's nightshade</name>
    <dbReference type="NCBI Taxonomy" id="4109"/>
    <lineage>
        <taxon>Eukaryota</taxon>
        <taxon>Viridiplantae</taxon>
        <taxon>Streptophyta</taxon>
        <taxon>Embryophyta</taxon>
        <taxon>Tracheophyta</taxon>
        <taxon>Spermatophyta</taxon>
        <taxon>Magnoliopsida</taxon>
        <taxon>eudicotyledons</taxon>
        <taxon>Gunneridae</taxon>
        <taxon>Pentapetalae</taxon>
        <taxon>asterids</taxon>
        <taxon>lamiids</taxon>
        <taxon>Solanales</taxon>
        <taxon>Solanaceae</taxon>
        <taxon>Solanoideae</taxon>
        <taxon>Solaneae</taxon>
        <taxon>Solanum</taxon>
    </lineage>
</organism>
<evidence type="ECO:0000313" key="2">
    <source>
        <dbReference type="EMBL" id="KAG5582388.1"/>
    </source>
</evidence>
<proteinExistence type="predicted"/>
<dbReference type="Proteomes" id="UP000824120">
    <property type="component" value="Chromosome 10"/>
</dbReference>
<evidence type="ECO:0000256" key="1">
    <source>
        <dbReference type="SAM" id="MobiDB-lite"/>
    </source>
</evidence>